<protein>
    <submittedName>
        <fullName evidence="8">Non-specific serine/threonine protein kinase</fullName>
        <ecNumber evidence="8">2.7.11.1</ecNumber>
    </submittedName>
</protein>
<dbReference type="Proteomes" id="UP000244803">
    <property type="component" value="Chromosome 4"/>
</dbReference>
<dbReference type="Gene3D" id="3.30.200.20">
    <property type="entry name" value="Phosphorylase Kinase, domain 1"/>
    <property type="match status" value="1"/>
</dbReference>
<dbReference type="OrthoDB" id="9332038at2759"/>
<evidence type="ECO:0000256" key="4">
    <source>
        <dbReference type="ARBA" id="ARBA00022777"/>
    </source>
</evidence>
<keyword evidence="4 8" id="KW-0418">Kinase</keyword>
<evidence type="ECO:0000256" key="5">
    <source>
        <dbReference type="ARBA" id="ARBA00022840"/>
    </source>
</evidence>
<dbReference type="InterPro" id="IPR011009">
    <property type="entry name" value="Kinase-like_dom_sf"/>
</dbReference>
<name>A0A976QW06_THEOR</name>
<proteinExistence type="predicted"/>
<evidence type="ECO:0000256" key="2">
    <source>
        <dbReference type="ARBA" id="ARBA00022679"/>
    </source>
</evidence>
<evidence type="ECO:0000256" key="1">
    <source>
        <dbReference type="ARBA" id="ARBA00022527"/>
    </source>
</evidence>
<evidence type="ECO:0000256" key="3">
    <source>
        <dbReference type="ARBA" id="ARBA00022741"/>
    </source>
</evidence>
<dbReference type="SUPFAM" id="SSF56112">
    <property type="entry name" value="Protein kinase-like (PK-like)"/>
    <property type="match status" value="1"/>
</dbReference>
<reference evidence="8" key="1">
    <citation type="submission" date="2022-07" db="EMBL/GenBank/DDBJ databases">
        <title>Evaluation of T. orientalis genome assembly methods using nanopore sequencing and analysis of variation between genomes.</title>
        <authorList>
            <person name="Yam J."/>
            <person name="Micallef M.L."/>
            <person name="Liu M."/>
            <person name="Djordjevic S.P."/>
            <person name="Bogema D.R."/>
            <person name="Jenkins C."/>
        </authorList>
    </citation>
    <scope>NUCLEOTIDE SEQUENCE</scope>
    <source>
        <strain evidence="8">Fish Creek</strain>
    </source>
</reference>
<dbReference type="InterPro" id="IPR000719">
    <property type="entry name" value="Prot_kinase_dom"/>
</dbReference>
<dbReference type="PROSITE" id="PS50011">
    <property type="entry name" value="PROTEIN_KINASE_DOM"/>
    <property type="match status" value="1"/>
</dbReference>
<keyword evidence="2 8" id="KW-0808">Transferase</keyword>
<dbReference type="GO" id="GO:0005524">
    <property type="term" value="F:ATP binding"/>
    <property type="evidence" value="ECO:0007669"/>
    <property type="project" value="UniProtKB-KW"/>
</dbReference>
<keyword evidence="3" id="KW-0547">Nucleotide-binding</keyword>
<dbReference type="SMART" id="SM00220">
    <property type="entry name" value="S_TKc"/>
    <property type="match status" value="1"/>
</dbReference>
<evidence type="ECO:0000256" key="6">
    <source>
        <dbReference type="SAM" id="MobiDB-lite"/>
    </source>
</evidence>
<evidence type="ECO:0000259" key="7">
    <source>
        <dbReference type="PROSITE" id="PS50011"/>
    </source>
</evidence>
<keyword evidence="5" id="KW-0067">ATP-binding</keyword>
<dbReference type="EC" id="2.7.11.1" evidence="8"/>
<dbReference type="AlphaFoldDB" id="A0A976QW06"/>
<evidence type="ECO:0000313" key="8">
    <source>
        <dbReference type="EMBL" id="UKJ90019.2"/>
    </source>
</evidence>
<dbReference type="Gene3D" id="1.10.510.10">
    <property type="entry name" value="Transferase(Phosphotransferase) domain 1"/>
    <property type="match status" value="2"/>
</dbReference>
<accession>A0A976QW06</accession>
<dbReference type="Pfam" id="PF00069">
    <property type="entry name" value="Pkinase"/>
    <property type="match status" value="2"/>
</dbReference>
<dbReference type="EMBL" id="CP056067">
    <property type="protein sequence ID" value="UKJ90019.2"/>
    <property type="molecule type" value="Genomic_DNA"/>
</dbReference>
<gene>
    <name evidence="8" type="ORF">MACJ_003277</name>
</gene>
<dbReference type="PANTHER" id="PTHR24058:SF124">
    <property type="entry name" value="PROTEIN KINASE SUPERFAMILY PROTEIN"/>
    <property type="match status" value="1"/>
</dbReference>
<feature type="compositionally biased region" description="Polar residues" evidence="6">
    <location>
        <begin position="427"/>
        <end position="452"/>
    </location>
</feature>
<feature type="region of interest" description="Disordered" evidence="6">
    <location>
        <begin position="387"/>
        <end position="463"/>
    </location>
</feature>
<sequence>MSQMKDSGLYEDVENTPQKKKEMMPSYSYYFSDCSSIISSVKCAVSADGELSRSVSPNFGTLSSSTNEINAKNEYTNDNHVLNMNDTMVYESSGPKMDMNMNTVNSNNCTFDQEDELASASAENENTMNIQTNDEFIERYADLNETGMGECYNKFSRWCKRYSGGNIELFRNSQNNRMKTILEENNMYIGDLKSKYFDEFPIKVLYSKGTTLTDNKFDLASLKPGDMIVDRYRIEKIIGTTTFSKVAKATDMNNEKEICLKIVLPEYFDQALDEIVLLKLLNAKDEGDKMNIVQLYDSFLYSGSLFLVLELLGENLFEATKEYYITSYRDFINESRPKKWELQDLKNISYDILRALNFIHNLGIINCDLKPENILLVNAEEKERKMNKNIKDNGSNMDMDNYSLKRDMDKDNIGDDNSRSDRHMCSSRDSSNCIQVSENENNAKESTQNRATQGRGETENRDERENMIKLVDFGSSCFIRDKLNTYVQSRSYRAPEVVLGLPYDTQIDMWSFGCILCELYMGRILFPSDNSATLVASMVSLLGVPPVYMLQHKMNSMFIILPNGNIADLNVPKHILTKSPYYNRLDRSSLYCNVSASDSSKCSQVTYNKWDNATVNMETTLDDNSSGLDDGSDYNLTERDLSKLNSNIFADKNIKISNYYDNVRYEENYRDHLDCKIKLDIHNRNGPAKFMRIIQPSTSSIDSMLEVEKNTELGEFADFIKGLLQYDPIDRLTASAALQHPFIQSRERKVK</sequence>
<dbReference type="InterPro" id="IPR050494">
    <property type="entry name" value="Ser_Thr_dual-spec_kinase"/>
</dbReference>
<organism evidence="8 9">
    <name type="scientific">Theileria orientalis</name>
    <dbReference type="NCBI Taxonomy" id="68886"/>
    <lineage>
        <taxon>Eukaryota</taxon>
        <taxon>Sar</taxon>
        <taxon>Alveolata</taxon>
        <taxon>Apicomplexa</taxon>
        <taxon>Aconoidasida</taxon>
        <taxon>Piroplasmida</taxon>
        <taxon>Theileriidae</taxon>
        <taxon>Theileria</taxon>
    </lineage>
</organism>
<dbReference type="GO" id="GO:0004674">
    <property type="term" value="F:protein serine/threonine kinase activity"/>
    <property type="evidence" value="ECO:0007669"/>
    <property type="project" value="UniProtKB-KW"/>
</dbReference>
<feature type="compositionally biased region" description="Basic and acidic residues" evidence="6">
    <location>
        <begin position="403"/>
        <end position="426"/>
    </location>
</feature>
<evidence type="ECO:0000313" key="9">
    <source>
        <dbReference type="Proteomes" id="UP000244803"/>
    </source>
</evidence>
<feature type="domain" description="Protein kinase" evidence="7">
    <location>
        <begin position="232"/>
        <end position="743"/>
    </location>
</feature>
<dbReference type="PANTHER" id="PTHR24058">
    <property type="entry name" value="DUAL SPECIFICITY PROTEIN KINASE"/>
    <property type="match status" value="1"/>
</dbReference>
<keyword evidence="1 8" id="KW-0723">Serine/threonine-protein kinase</keyword>